<dbReference type="InterPro" id="IPR002104">
    <property type="entry name" value="Integrase_catalytic"/>
</dbReference>
<dbReference type="GO" id="GO:0015074">
    <property type="term" value="P:DNA integration"/>
    <property type="evidence" value="ECO:0007669"/>
    <property type="project" value="InterPro"/>
</dbReference>
<dbReference type="AlphaFoldDB" id="A0A2T6BR93"/>
<dbReference type="Pfam" id="PF17293">
    <property type="entry name" value="Arm-DNA-bind_5"/>
    <property type="match status" value="1"/>
</dbReference>
<evidence type="ECO:0000256" key="1">
    <source>
        <dbReference type="ARBA" id="ARBA00008857"/>
    </source>
</evidence>
<evidence type="ECO:0000256" key="2">
    <source>
        <dbReference type="ARBA" id="ARBA00023125"/>
    </source>
</evidence>
<evidence type="ECO:0000313" key="6">
    <source>
        <dbReference type="Proteomes" id="UP000244090"/>
    </source>
</evidence>
<dbReference type="InterPro" id="IPR025269">
    <property type="entry name" value="SAM-like_dom"/>
</dbReference>
<name>A0A2T6BR93_9FLAO</name>
<dbReference type="PANTHER" id="PTHR30349">
    <property type="entry name" value="PHAGE INTEGRASE-RELATED"/>
    <property type="match status" value="1"/>
</dbReference>
<dbReference type="EMBL" id="QBKT01000013">
    <property type="protein sequence ID" value="PTX58588.1"/>
    <property type="molecule type" value="Genomic_DNA"/>
</dbReference>
<evidence type="ECO:0000313" key="5">
    <source>
        <dbReference type="EMBL" id="PTX58588.1"/>
    </source>
</evidence>
<dbReference type="Pfam" id="PF13102">
    <property type="entry name" value="Phage_int_SAM_5"/>
    <property type="match status" value="1"/>
</dbReference>
<dbReference type="PANTHER" id="PTHR30349:SF64">
    <property type="entry name" value="PROPHAGE INTEGRASE INTD-RELATED"/>
    <property type="match status" value="1"/>
</dbReference>
<dbReference type="InterPro" id="IPR010998">
    <property type="entry name" value="Integrase_recombinase_N"/>
</dbReference>
<dbReference type="CDD" id="cd01185">
    <property type="entry name" value="INTN1_C_like"/>
    <property type="match status" value="1"/>
</dbReference>
<accession>A0A2T6BR93</accession>
<dbReference type="Gene3D" id="1.10.150.130">
    <property type="match status" value="1"/>
</dbReference>
<keyword evidence="2" id="KW-0238">DNA-binding</keyword>
<keyword evidence="6" id="KW-1185">Reference proteome</keyword>
<feature type="domain" description="Tyr recombinase" evidence="4">
    <location>
        <begin position="267"/>
        <end position="460"/>
    </location>
</feature>
<dbReference type="InterPro" id="IPR013762">
    <property type="entry name" value="Integrase-like_cat_sf"/>
</dbReference>
<dbReference type="SUPFAM" id="SSF56349">
    <property type="entry name" value="DNA breaking-rejoining enzymes"/>
    <property type="match status" value="1"/>
</dbReference>
<keyword evidence="3" id="KW-0233">DNA recombination</keyword>
<comment type="caution">
    <text evidence="5">The sequence shown here is derived from an EMBL/GenBank/DDBJ whole genome shotgun (WGS) entry which is preliminary data.</text>
</comment>
<dbReference type="Pfam" id="PF00589">
    <property type="entry name" value="Phage_integrase"/>
    <property type="match status" value="1"/>
</dbReference>
<dbReference type="InterPro" id="IPR035386">
    <property type="entry name" value="Arm-DNA-bind_5"/>
</dbReference>
<dbReference type="GO" id="GO:0006310">
    <property type="term" value="P:DNA recombination"/>
    <property type="evidence" value="ECO:0007669"/>
    <property type="project" value="UniProtKB-KW"/>
</dbReference>
<dbReference type="PROSITE" id="PS51898">
    <property type="entry name" value="TYR_RECOMBINASE"/>
    <property type="match status" value="1"/>
</dbReference>
<dbReference type="Gene3D" id="1.10.443.10">
    <property type="entry name" value="Intergrase catalytic core"/>
    <property type="match status" value="1"/>
</dbReference>
<evidence type="ECO:0000256" key="3">
    <source>
        <dbReference type="ARBA" id="ARBA00023172"/>
    </source>
</evidence>
<organism evidence="5 6">
    <name type="scientific">Kordia periserrulae</name>
    <dbReference type="NCBI Taxonomy" id="701523"/>
    <lineage>
        <taxon>Bacteria</taxon>
        <taxon>Pseudomonadati</taxon>
        <taxon>Bacteroidota</taxon>
        <taxon>Flavobacteriia</taxon>
        <taxon>Flavobacteriales</taxon>
        <taxon>Flavobacteriaceae</taxon>
        <taxon>Kordia</taxon>
    </lineage>
</organism>
<gene>
    <name evidence="5" type="ORF">C8N46_11379</name>
</gene>
<sequence length="463" mass="54074">MFYPFFVSLRKAFIPMASVKIVLVKHKQKKDGTIPIAVRIIKNRKPSYIFTGEYILEKDWNTEEKCARKSHPNSTRLNNLLQKKLSEAHAQVLESEASNDNLSTKQIKKRIKRSGNNTSFFQFGAERIKNKYLAGTFSVANAELSILYNIEEFLNLSKTKTRKEIIQDIKQRRKNRISKARKNGRNTPEEIKYFSKLKKLSFEDIDTAFINKYKSFCASYLNQKTRTITNQLIFIRTLYNTAIKENIVDRKHYPFAGEKEKIRISSGNKIGLSREEVSKIEKLDLEKNTSIWHTKNVFLFSYYFAGVRISDVLEIKWSDFVDGRLYYQMNKNEKPVSLKIPAQALNIIEKYKPFKKSKNDYVFPFLKKADPNSKEDIFKKTRNATKLFNKYLKRIANLCEIEKNLSNHIARHTFGNIAGDRINPLMLQKLYRHSNLKTTIGYQANFIHKEADDALEEVLKTSP</sequence>
<dbReference type="InterPro" id="IPR011010">
    <property type="entry name" value="DNA_brk_join_enz"/>
</dbReference>
<reference evidence="5 6" key="1">
    <citation type="submission" date="2018-04" db="EMBL/GenBank/DDBJ databases">
        <title>Genomic Encyclopedia of Archaeal and Bacterial Type Strains, Phase II (KMG-II): from individual species to whole genera.</title>
        <authorList>
            <person name="Goeker M."/>
        </authorList>
    </citation>
    <scope>NUCLEOTIDE SEQUENCE [LARGE SCALE GENOMIC DNA]</scope>
    <source>
        <strain evidence="5 6">DSM 25731</strain>
    </source>
</reference>
<proteinExistence type="inferred from homology"/>
<protein>
    <submittedName>
        <fullName evidence="5">Site-specific recombinase XerD</fullName>
    </submittedName>
</protein>
<evidence type="ECO:0000259" key="4">
    <source>
        <dbReference type="PROSITE" id="PS51898"/>
    </source>
</evidence>
<dbReference type="Proteomes" id="UP000244090">
    <property type="component" value="Unassembled WGS sequence"/>
</dbReference>
<dbReference type="GO" id="GO:0003677">
    <property type="term" value="F:DNA binding"/>
    <property type="evidence" value="ECO:0007669"/>
    <property type="project" value="UniProtKB-KW"/>
</dbReference>
<dbReference type="InterPro" id="IPR050090">
    <property type="entry name" value="Tyrosine_recombinase_XerCD"/>
</dbReference>
<comment type="similarity">
    <text evidence="1">Belongs to the 'phage' integrase family.</text>
</comment>